<evidence type="ECO:0000256" key="3">
    <source>
        <dbReference type="ARBA" id="ARBA00022917"/>
    </source>
</evidence>
<name>A0A8B0SHV6_9GAMM</name>
<feature type="domain" description="Translation initiation factor 3 C-terminal" evidence="7">
    <location>
        <begin position="101"/>
        <end position="184"/>
    </location>
</feature>
<comment type="similarity">
    <text evidence="1 4 6">Belongs to the IF-3 family.</text>
</comment>
<protein>
    <recommendedName>
        <fullName evidence="4 5">Translation initiation factor IF-3</fullName>
    </recommendedName>
</protein>
<dbReference type="GO" id="GO:0003743">
    <property type="term" value="F:translation initiation factor activity"/>
    <property type="evidence" value="ECO:0007669"/>
    <property type="project" value="UniProtKB-UniRule"/>
</dbReference>
<dbReference type="InterPro" id="IPR001288">
    <property type="entry name" value="Translation_initiation_fac_3"/>
</dbReference>
<feature type="domain" description="Translation initiation factor 3 N-terminal" evidence="8">
    <location>
        <begin position="25"/>
        <end position="91"/>
    </location>
</feature>
<dbReference type="FunFam" id="3.10.20.80:FF:000001">
    <property type="entry name" value="Translation initiation factor IF-3"/>
    <property type="match status" value="1"/>
</dbReference>
<dbReference type="RefSeq" id="WP_207252978.1">
    <property type="nucleotide sequence ID" value="NZ_JAFMPM010000008.1"/>
</dbReference>
<evidence type="ECO:0000313" key="10">
    <source>
        <dbReference type="EMBL" id="QTX10040.1"/>
    </source>
</evidence>
<evidence type="ECO:0000313" key="11">
    <source>
        <dbReference type="Proteomes" id="UP000664466"/>
    </source>
</evidence>
<evidence type="ECO:0000256" key="2">
    <source>
        <dbReference type="ARBA" id="ARBA00022540"/>
    </source>
</evidence>
<evidence type="ECO:0000259" key="7">
    <source>
        <dbReference type="Pfam" id="PF00707"/>
    </source>
</evidence>
<keyword evidence="3 4" id="KW-0648">Protein biosynthesis</keyword>
<evidence type="ECO:0000256" key="4">
    <source>
        <dbReference type="HAMAP-Rule" id="MF_00080"/>
    </source>
</evidence>
<dbReference type="Proteomes" id="UP000664466">
    <property type="component" value="Unassembled WGS sequence"/>
</dbReference>
<dbReference type="EMBL" id="CP072748">
    <property type="protein sequence ID" value="QTX10040.1"/>
    <property type="molecule type" value="Genomic_DNA"/>
</dbReference>
<keyword evidence="4" id="KW-0963">Cytoplasm</keyword>
<dbReference type="EMBL" id="JAFMPM010000008">
    <property type="protein sequence ID" value="MBO0615257.1"/>
    <property type="molecule type" value="Genomic_DNA"/>
</dbReference>
<dbReference type="InterPro" id="IPR019814">
    <property type="entry name" value="Translation_initiation_fac_3_N"/>
</dbReference>
<dbReference type="GO" id="GO:0005829">
    <property type="term" value="C:cytosol"/>
    <property type="evidence" value="ECO:0007669"/>
    <property type="project" value="TreeGrafter"/>
</dbReference>
<dbReference type="Pfam" id="PF05198">
    <property type="entry name" value="IF3_N"/>
    <property type="match status" value="1"/>
</dbReference>
<dbReference type="Pfam" id="PF00707">
    <property type="entry name" value="IF3_C"/>
    <property type="match status" value="1"/>
</dbReference>
<organism evidence="10">
    <name type="scientific">Thiothrix fructosivorans</name>
    <dbReference type="NCBI Taxonomy" id="111770"/>
    <lineage>
        <taxon>Bacteria</taxon>
        <taxon>Pseudomonadati</taxon>
        <taxon>Pseudomonadota</taxon>
        <taxon>Gammaproteobacteria</taxon>
        <taxon>Thiotrichales</taxon>
        <taxon>Thiotrichaceae</taxon>
        <taxon>Thiothrix</taxon>
    </lineage>
</organism>
<dbReference type="PANTHER" id="PTHR10938">
    <property type="entry name" value="TRANSLATION INITIATION FACTOR IF-3"/>
    <property type="match status" value="1"/>
</dbReference>
<dbReference type="InterPro" id="IPR019813">
    <property type="entry name" value="Translation_initiation_fac3_CS"/>
</dbReference>
<dbReference type="PROSITE" id="PS00938">
    <property type="entry name" value="IF3"/>
    <property type="match status" value="1"/>
</dbReference>
<dbReference type="FunFam" id="3.30.110.10:FF:000001">
    <property type="entry name" value="Translation initiation factor IF-3"/>
    <property type="match status" value="1"/>
</dbReference>
<dbReference type="InterPro" id="IPR019815">
    <property type="entry name" value="Translation_initiation_fac_3_C"/>
</dbReference>
<dbReference type="SUPFAM" id="SSF55200">
    <property type="entry name" value="Translation initiation factor IF3, C-terminal domain"/>
    <property type="match status" value="1"/>
</dbReference>
<accession>A0A8B0SHV6</accession>
<comment type="subunit">
    <text evidence="4 6">Monomer.</text>
</comment>
<proteinExistence type="inferred from homology"/>
<dbReference type="Gene3D" id="3.10.20.80">
    <property type="entry name" value="Translation initiation factor 3 (IF-3), N-terminal domain"/>
    <property type="match status" value="1"/>
</dbReference>
<keyword evidence="2 4" id="KW-0396">Initiation factor</keyword>
<reference evidence="9 11" key="1">
    <citation type="submission" date="2021-03" db="EMBL/GenBank/DDBJ databases">
        <title>Draft genome and methylome analysis of Thiotrix fructosivoruns ATCC 49748.</title>
        <authorList>
            <person name="Fomenkov A."/>
            <person name="Grabovich M.Y."/>
            <person name="Roberts R.J."/>
        </authorList>
    </citation>
    <scope>NUCLEOTIDE SEQUENCE [LARGE SCALE GENOMIC DNA]</scope>
    <source>
        <strain evidence="9 11">ATCC 49748</strain>
    </source>
</reference>
<comment type="subcellular location">
    <subcellularLocation>
        <location evidence="4 6">Cytoplasm</location>
    </subcellularLocation>
</comment>
<evidence type="ECO:0000256" key="5">
    <source>
        <dbReference type="NCBIfam" id="TIGR00168"/>
    </source>
</evidence>
<dbReference type="Gene3D" id="3.30.110.10">
    <property type="entry name" value="Translation initiation factor 3 (IF-3), C-terminal domain"/>
    <property type="match status" value="1"/>
</dbReference>
<dbReference type="SUPFAM" id="SSF54364">
    <property type="entry name" value="Translation initiation factor IF3, N-terminal domain"/>
    <property type="match status" value="1"/>
</dbReference>
<sequence length="189" mass="22065">MRKLLRVAYHYLRIKLIALEKEHRINDDINVPKIRLIDAEGENQGVVSLRDAMEMAYDAELDLVEIVPNAKPPVCRIMDYGKFRFDESKKAAIARKNQKQVQVKEIKMRPATDEGDYQIKLRKLKEFLEEGDKVKVTLRFKGREMAHKELGMDVLKRVEKELEDIAVVEQFPRLEGRQMVMMLGGKKKI</sequence>
<keyword evidence="11" id="KW-1185">Reference proteome</keyword>
<dbReference type="AlphaFoldDB" id="A0A8B0SHV6"/>
<reference evidence="10" key="2">
    <citation type="submission" date="2021-04" db="EMBL/GenBank/DDBJ databases">
        <title>Complete Genome and methylome analysis of Thiothrix fructosivorans ATCC 49748.</title>
        <authorList>
            <person name="Fomenkov A."/>
            <person name="Sun L."/>
            <person name="Vincze T."/>
            <person name="Grabovich M.Y."/>
            <person name="Roberts R.J."/>
        </authorList>
    </citation>
    <scope>NUCLEOTIDE SEQUENCE</scope>
    <source>
        <strain evidence="10">ATCC 49748</strain>
    </source>
</reference>
<evidence type="ECO:0000259" key="8">
    <source>
        <dbReference type="Pfam" id="PF05198"/>
    </source>
</evidence>
<gene>
    <name evidence="4 10" type="primary">infC</name>
    <name evidence="10" type="ORF">J1836_015760</name>
    <name evidence="9" type="ORF">J1836_20375</name>
</gene>
<dbReference type="GO" id="GO:0032790">
    <property type="term" value="P:ribosome disassembly"/>
    <property type="evidence" value="ECO:0007669"/>
    <property type="project" value="TreeGrafter"/>
</dbReference>
<dbReference type="InterPro" id="IPR036787">
    <property type="entry name" value="T_IF-3_N_sf"/>
</dbReference>
<dbReference type="PANTHER" id="PTHR10938:SF0">
    <property type="entry name" value="TRANSLATION INITIATION FACTOR IF-3, MITOCHONDRIAL"/>
    <property type="match status" value="1"/>
</dbReference>
<evidence type="ECO:0000313" key="9">
    <source>
        <dbReference type="EMBL" id="MBO0615257.1"/>
    </source>
</evidence>
<comment type="function">
    <text evidence="4 6">IF-3 binds to the 30S ribosomal subunit and shifts the equilibrium between 70S ribosomes and their 50S and 30S subunits in favor of the free subunits, thus enhancing the availability of 30S subunits on which protein synthesis initiation begins.</text>
</comment>
<dbReference type="GO" id="GO:0043022">
    <property type="term" value="F:ribosome binding"/>
    <property type="evidence" value="ECO:0007669"/>
    <property type="project" value="UniProtKB-ARBA"/>
</dbReference>
<dbReference type="GO" id="GO:0016020">
    <property type="term" value="C:membrane"/>
    <property type="evidence" value="ECO:0007669"/>
    <property type="project" value="TreeGrafter"/>
</dbReference>
<dbReference type="HAMAP" id="MF_00080">
    <property type="entry name" value="IF_3"/>
    <property type="match status" value="1"/>
</dbReference>
<dbReference type="InterPro" id="IPR036788">
    <property type="entry name" value="T_IF-3_C_sf"/>
</dbReference>
<evidence type="ECO:0000256" key="6">
    <source>
        <dbReference type="RuleBase" id="RU000646"/>
    </source>
</evidence>
<dbReference type="NCBIfam" id="TIGR00168">
    <property type="entry name" value="infC"/>
    <property type="match status" value="1"/>
</dbReference>
<evidence type="ECO:0000256" key="1">
    <source>
        <dbReference type="ARBA" id="ARBA00005439"/>
    </source>
</evidence>